<comment type="caution">
    <text evidence="1">The sequence shown here is derived from an EMBL/GenBank/DDBJ whole genome shotgun (WGS) entry which is preliminary data.</text>
</comment>
<dbReference type="Proteomes" id="UP000649617">
    <property type="component" value="Unassembled WGS sequence"/>
</dbReference>
<accession>A0A812TBJ2</accession>
<evidence type="ECO:0008006" key="3">
    <source>
        <dbReference type="Google" id="ProtNLM"/>
    </source>
</evidence>
<sequence length="240" mass="26956">VLQLASSKLEEMNDVNISTALHRICRACQGRPDMAQQIKSHADFQRLVRAAEKLLADPKKMAAKCCTVIAWSLASLRIFKASLFGRLAERLAASADLSRCEPYEITNLLWAYAVLCRQRRNLGGELLAAVQALSATLTEILRRASTWKTQVLVSALVSLAVLPWQSSSLPVFISILDELFKRQELTEENARPLKICFEELQKRQKEAYSHITAIICTKFPAFLKFVGGHEQKSALSNRKR</sequence>
<evidence type="ECO:0000313" key="2">
    <source>
        <dbReference type="Proteomes" id="UP000649617"/>
    </source>
</evidence>
<dbReference type="EMBL" id="CAJNIZ010030450">
    <property type="protein sequence ID" value="CAE7523949.1"/>
    <property type="molecule type" value="Genomic_DNA"/>
</dbReference>
<keyword evidence="2" id="KW-1185">Reference proteome</keyword>
<gene>
    <name evidence="1" type="ORF">SPIL2461_LOCUS13747</name>
</gene>
<reference evidence="1" key="1">
    <citation type="submission" date="2021-02" db="EMBL/GenBank/DDBJ databases">
        <authorList>
            <person name="Dougan E. K."/>
            <person name="Rhodes N."/>
            <person name="Thang M."/>
            <person name="Chan C."/>
        </authorList>
    </citation>
    <scope>NUCLEOTIDE SEQUENCE</scope>
</reference>
<proteinExistence type="predicted"/>
<name>A0A812TBJ2_SYMPI</name>
<evidence type="ECO:0000313" key="1">
    <source>
        <dbReference type="EMBL" id="CAE7523949.1"/>
    </source>
</evidence>
<feature type="non-terminal residue" evidence="1">
    <location>
        <position position="240"/>
    </location>
</feature>
<organism evidence="1 2">
    <name type="scientific">Symbiodinium pilosum</name>
    <name type="common">Dinoflagellate</name>
    <dbReference type="NCBI Taxonomy" id="2952"/>
    <lineage>
        <taxon>Eukaryota</taxon>
        <taxon>Sar</taxon>
        <taxon>Alveolata</taxon>
        <taxon>Dinophyceae</taxon>
        <taxon>Suessiales</taxon>
        <taxon>Symbiodiniaceae</taxon>
        <taxon>Symbiodinium</taxon>
    </lineage>
</organism>
<dbReference type="AlphaFoldDB" id="A0A812TBJ2"/>
<protein>
    <recommendedName>
        <fullName evidence="3">HEAT repeat-containing protein 1</fullName>
    </recommendedName>
</protein>
<dbReference type="OrthoDB" id="458676at2759"/>